<keyword evidence="2" id="KW-1185">Reference proteome</keyword>
<evidence type="ECO:0000313" key="2">
    <source>
        <dbReference type="Proteomes" id="UP001159363"/>
    </source>
</evidence>
<sequence length="615" mass="68091">MVALERPSVVAGVSGYKGVGETKGEGFQILPPCTGGNVEVKEKKNALKRLERMTFAFSQAIAAFPPSKSKAPLAFSPFTEAIRVQSPAETLLIFALGIVPDDAVGRPVSSGISRFPRPFILVLLQTHLNNLNGSQDLDVKSRPNLFTHSYVCHSRIQLSSPTPRSLQTSPLLATLVATSRFAGSSIRCIRTPRSHGCTILRTLDRRHGDPDQNILATITPEIGSARRPERTSFDRLIAAEAACFCKSPRNSRVTVDYLDTMSFALSSGICCKYYPKYSHHCRSSERGVCSGPYTTRSVAAVVSLCGLRKFPSPDRKEHIAQSSIPSPLPFRSLLSNRAFLQEFRLHPPPPQQIPSANQQPRPPRKSAHQYITAPNLVAGIYPPLSSPTSYYTLQPFTLAIAARVFATPTSLIPSSHNVEKHLQTIHGQLRSLLKALLKICSNVYSATTCKIVVCTREGRIPGIRSDRTPTMRGPDLVDSVFKEMERDASTSVRMVGCRTAIPKSEVRRTLQSVGRHLYHREETSNRLYEARSQNLTQPINEWLDLLEGKTTPFRLCFLTYSVVLACTVVANTGHNIFDHLFIAKSPMMRRLLHNTIPLFRTAELGLSSTIFLVYD</sequence>
<protein>
    <submittedName>
        <fullName evidence="1">Uncharacterized protein</fullName>
    </submittedName>
</protein>
<accession>A0ABQ9HUL4</accession>
<gene>
    <name evidence="1" type="ORF">PR048_007574</name>
</gene>
<reference evidence="1 2" key="1">
    <citation type="submission" date="2023-02" db="EMBL/GenBank/DDBJ databases">
        <title>LHISI_Scaffold_Assembly.</title>
        <authorList>
            <person name="Stuart O.P."/>
            <person name="Cleave R."/>
            <person name="Magrath M.J.L."/>
            <person name="Mikheyev A.S."/>
        </authorList>
    </citation>
    <scope>NUCLEOTIDE SEQUENCE [LARGE SCALE GENOMIC DNA]</scope>
    <source>
        <strain evidence="1">Daus_M_001</strain>
        <tissue evidence="1">Leg muscle</tissue>
    </source>
</reference>
<proteinExistence type="predicted"/>
<evidence type="ECO:0000313" key="1">
    <source>
        <dbReference type="EMBL" id="KAJ8888087.1"/>
    </source>
</evidence>
<dbReference type="EMBL" id="JARBHB010000003">
    <property type="protein sequence ID" value="KAJ8888087.1"/>
    <property type="molecule type" value="Genomic_DNA"/>
</dbReference>
<dbReference type="Proteomes" id="UP001159363">
    <property type="component" value="Chromosome 3"/>
</dbReference>
<organism evidence="1 2">
    <name type="scientific">Dryococelus australis</name>
    <dbReference type="NCBI Taxonomy" id="614101"/>
    <lineage>
        <taxon>Eukaryota</taxon>
        <taxon>Metazoa</taxon>
        <taxon>Ecdysozoa</taxon>
        <taxon>Arthropoda</taxon>
        <taxon>Hexapoda</taxon>
        <taxon>Insecta</taxon>
        <taxon>Pterygota</taxon>
        <taxon>Neoptera</taxon>
        <taxon>Polyneoptera</taxon>
        <taxon>Phasmatodea</taxon>
        <taxon>Verophasmatodea</taxon>
        <taxon>Anareolatae</taxon>
        <taxon>Phasmatidae</taxon>
        <taxon>Eurycanthinae</taxon>
        <taxon>Dryococelus</taxon>
    </lineage>
</organism>
<comment type="caution">
    <text evidence="1">The sequence shown here is derived from an EMBL/GenBank/DDBJ whole genome shotgun (WGS) entry which is preliminary data.</text>
</comment>
<name>A0ABQ9HUL4_9NEOP</name>